<dbReference type="InterPro" id="IPR027031">
    <property type="entry name" value="Gly-tRNA_synthase/POLG2"/>
</dbReference>
<dbReference type="GO" id="GO:0046872">
    <property type="term" value="F:metal ion binding"/>
    <property type="evidence" value="ECO:0007669"/>
    <property type="project" value="UniProtKB-KW"/>
</dbReference>
<dbReference type="OrthoDB" id="5834473at2759"/>
<evidence type="ECO:0000313" key="5">
    <source>
        <dbReference type="Proteomes" id="UP000054047"/>
    </source>
</evidence>
<feature type="domain" description="DDE Tnp4" evidence="3">
    <location>
        <begin position="2"/>
        <end position="99"/>
    </location>
</feature>
<reference evidence="4 5" key="1">
    <citation type="submission" date="2013-12" db="EMBL/GenBank/DDBJ databases">
        <title>Draft genome of the parsitic nematode Ancylostoma duodenale.</title>
        <authorList>
            <person name="Mitreva M."/>
        </authorList>
    </citation>
    <scope>NUCLEOTIDE SEQUENCE [LARGE SCALE GENOMIC DNA]</scope>
    <source>
        <strain evidence="4 5">Zhejiang</strain>
    </source>
</reference>
<dbReference type="SUPFAM" id="SSF55681">
    <property type="entry name" value="Class II aaRS and biotin synthetases"/>
    <property type="match status" value="1"/>
</dbReference>
<dbReference type="InterPro" id="IPR027806">
    <property type="entry name" value="HARBI1_dom"/>
</dbReference>
<dbReference type="PANTHER" id="PTHR10745">
    <property type="entry name" value="GLYCYL-TRNA SYNTHETASE/DNA POLYMERASE SUBUNIT GAMMA-2"/>
    <property type="match status" value="1"/>
</dbReference>
<dbReference type="PANTHER" id="PTHR10745:SF0">
    <property type="entry name" value="GLYCINE--TRNA LIGASE"/>
    <property type="match status" value="1"/>
</dbReference>
<dbReference type="AlphaFoldDB" id="A0A0C2CJ08"/>
<name>A0A0C2CJ08_9BILA</name>
<dbReference type="EMBL" id="KN735806">
    <property type="protein sequence ID" value="KIH56393.1"/>
    <property type="molecule type" value="Genomic_DNA"/>
</dbReference>
<proteinExistence type="predicted"/>
<evidence type="ECO:0000256" key="1">
    <source>
        <dbReference type="ARBA" id="ARBA00001968"/>
    </source>
</evidence>
<dbReference type="GO" id="GO:0004820">
    <property type="term" value="F:glycine-tRNA ligase activity"/>
    <property type="evidence" value="ECO:0007669"/>
    <property type="project" value="TreeGrafter"/>
</dbReference>
<gene>
    <name evidence="4" type="ORF">ANCDUO_13427</name>
</gene>
<evidence type="ECO:0000313" key="4">
    <source>
        <dbReference type="EMBL" id="KIH56393.1"/>
    </source>
</evidence>
<evidence type="ECO:0000256" key="2">
    <source>
        <dbReference type="ARBA" id="ARBA00022723"/>
    </source>
</evidence>
<dbReference type="GO" id="GO:0005739">
    <property type="term" value="C:mitochondrion"/>
    <property type="evidence" value="ECO:0007669"/>
    <property type="project" value="TreeGrafter"/>
</dbReference>
<dbReference type="InterPro" id="IPR045864">
    <property type="entry name" value="aa-tRNA-synth_II/BPL/LPL"/>
</dbReference>
<dbReference type="Proteomes" id="UP000054047">
    <property type="component" value="Unassembled WGS sequence"/>
</dbReference>
<dbReference type="Gene3D" id="3.30.930.10">
    <property type="entry name" value="Bira Bifunctional Protein, Domain 2"/>
    <property type="match status" value="1"/>
</dbReference>
<dbReference type="Pfam" id="PF13359">
    <property type="entry name" value="DDE_Tnp_4"/>
    <property type="match status" value="1"/>
</dbReference>
<comment type="cofactor">
    <cofactor evidence="1">
        <name>a divalent metal cation</name>
        <dbReference type="ChEBI" id="CHEBI:60240"/>
    </cofactor>
</comment>
<organism evidence="4 5">
    <name type="scientific">Ancylostoma duodenale</name>
    <dbReference type="NCBI Taxonomy" id="51022"/>
    <lineage>
        <taxon>Eukaryota</taxon>
        <taxon>Metazoa</taxon>
        <taxon>Ecdysozoa</taxon>
        <taxon>Nematoda</taxon>
        <taxon>Chromadorea</taxon>
        <taxon>Rhabditida</taxon>
        <taxon>Rhabditina</taxon>
        <taxon>Rhabditomorpha</taxon>
        <taxon>Strongyloidea</taxon>
        <taxon>Ancylostomatidae</taxon>
        <taxon>Ancylostomatinae</taxon>
        <taxon>Ancylostoma</taxon>
    </lineage>
</organism>
<protein>
    <recommendedName>
        <fullName evidence="3">DDE Tnp4 domain-containing protein</fullName>
    </recommendedName>
</protein>
<keyword evidence="2" id="KW-0479">Metal-binding</keyword>
<dbReference type="GO" id="GO:0070150">
    <property type="term" value="P:mitochondrial glycyl-tRNA aminoacylation"/>
    <property type="evidence" value="ECO:0007669"/>
    <property type="project" value="TreeGrafter"/>
</dbReference>
<sequence length="223" mass="24957">MIAVVDARGRFLYINCRFPGSCHDSPIWRRSEASRIFETGRATPGYRLLGDAGFANSASITTPYRTTVAQHDERKARFNLERAERRVVVEQAFGALKGRVSGAGLANVAGDEQLRSVTDGKEAYEASEHAPQNICSRFEDSNTWTCMSSFLLDKIELCWYPPILLETSDCINSVFCNFWENLPFAAAKIGMGFRNEVSSRQGLICVRQFTMCEIEHFMGSSAK</sequence>
<keyword evidence="5" id="KW-1185">Reference proteome</keyword>
<evidence type="ECO:0000259" key="3">
    <source>
        <dbReference type="Pfam" id="PF13359"/>
    </source>
</evidence>
<accession>A0A0C2CJ08</accession>
<dbReference type="PRINTS" id="PR01043">
    <property type="entry name" value="TRNASYNTHGLY"/>
</dbReference>